<dbReference type="NCBIfam" id="TIGR00040">
    <property type="entry name" value="yfcE"/>
    <property type="match status" value="1"/>
</dbReference>
<evidence type="ECO:0000256" key="1">
    <source>
        <dbReference type="ARBA" id="ARBA00005945"/>
    </source>
</evidence>
<dbReference type="InterPro" id="IPR029052">
    <property type="entry name" value="Metallo-depent_PP-like"/>
</dbReference>
<reference evidence="7" key="1">
    <citation type="submission" date="2016-05" db="EMBL/GenBank/DDBJ databases">
        <title>Comparative genomics of biotechnologically important yeasts.</title>
        <authorList>
            <consortium name="DOE Joint Genome Institute"/>
            <person name="Riley R."/>
            <person name="Haridas S."/>
            <person name="Wolfe K.H."/>
            <person name="Lopes M.R."/>
            <person name="Hittinger C.T."/>
            <person name="Goker M."/>
            <person name="Salamov A."/>
            <person name="Wisecaver J."/>
            <person name="Long T.M."/>
            <person name="Aerts A.L."/>
            <person name="Barry K."/>
            <person name="Choi C."/>
            <person name="Clum A."/>
            <person name="Coughlan A.Y."/>
            <person name="Deshpande S."/>
            <person name="Douglass A.P."/>
            <person name="Hanson S.J."/>
            <person name="Klenk H.-P."/>
            <person name="Labutti K."/>
            <person name="Lapidus A."/>
            <person name="Lindquist E."/>
            <person name="Lipzen A."/>
            <person name="Meier-Kolthoff J.P."/>
            <person name="Ohm R.A."/>
            <person name="Otillar R.P."/>
            <person name="Pangilinan J."/>
            <person name="Peng Y."/>
            <person name="Rokas A."/>
            <person name="Rosa C.A."/>
            <person name="Scheuner C."/>
            <person name="Sibirny A.A."/>
            <person name="Slot J.C."/>
            <person name="Stielow J.B."/>
            <person name="Sun H."/>
            <person name="Kurtzman C.P."/>
            <person name="Blackwell M."/>
            <person name="Grigoriev I.V."/>
            <person name="Jeffries T.W."/>
        </authorList>
    </citation>
    <scope>NUCLEOTIDE SEQUENCE [LARGE SCALE GENOMIC DNA]</scope>
    <source>
        <strain evidence="7">NRRL Y-2460</strain>
    </source>
</reference>
<evidence type="ECO:0000256" key="3">
    <source>
        <dbReference type="RuleBase" id="RU362040"/>
    </source>
</evidence>
<comment type="similarity">
    <text evidence="1 3">Belongs to the VPS29 family.</text>
</comment>
<dbReference type="InterPro" id="IPR000979">
    <property type="entry name" value="Phosphodiesterase_MJ0936/Vps29"/>
</dbReference>
<dbReference type="GO" id="GO:0140312">
    <property type="term" value="F:cargo adaptor activity"/>
    <property type="evidence" value="ECO:0007669"/>
    <property type="project" value="EnsemblFungi"/>
</dbReference>
<feature type="compositionally biased region" description="Basic and acidic residues" evidence="4">
    <location>
        <begin position="260"/>
        <end position="276"/>
    </location>
</feature>
<dbReference type="Pfam" id="PF11022">
    <property type="entry name" value="ATP19"/>
    <property type="match status" value="1"/>
</dbReference>
<dbReference type="InterPro" id="IPR024654">
    <property type="entry name" value="Calcineurin-like_PHP_lpxH"/>
</dbReference>
<evidence type="ECO:0000259" key="5">
    <source>
        <dbReference type="Pfam" id="PF12850"/>
    </source>
</evidence>
<organism evidence="6 7">
    <name type="scientific">Pachysolen tannophilus NRRL Y-2460</name>
    <dbReference type="NCBI Taxonomy" id="669874"/>
    <lineage>
        <taxon>Eukaryota</taxon>
        <taxon>Fungi</taxon>
        <taxon>Dikarya</taxon>
        <taxon>Ascomycota</taxon>
        <taxon>Saccharomycotina</taxon>
        <taxon>Pichiomycetes</taxon>
        <taxon>Pachysolenaceae</taxon>
        <taxon>Pachysolen</taxon>
    </lineage>
</organism>
<evidence type="ECO:0000256" key="4">
    <source>
        <dbReference type="SAM" id="MobiDB-lite"/>
    </source>
</evidence>
<dbReference type="PANTHER" id="PTHR11124">
    <property type="entry name" value="VACUOLAR SORTING PROTEIN VPS29"/>
    <property type="match status" value="1"/>
</dbReference>
<dbReference type="GO" id="GO:0005768">
    <property type="term" value="C:endosome"/>
    <property type="evidence" value="ECO:0007669"/>
    <property type="project" value="EnsemblFungi"/>
</dbReference>
<proteinExistence type="inferred from homology"/>
<feature type="domain" description="Calcineurin-like phosphoesterase" evidence="5">
    <location>
        <begin position="73"/>
        <end position="213"/>
    </location>
</feature>
<keyword evidence="7" id="KW-1185">Reference proteome</keyword>
<dbReference type="STRING" id="669874.A0A1E4TVI5"/>
<evidence type="ECO:0000313" key="6">
    <source>
        <dbReference type="EMBL" id="ODV95746.1"/>
    </source>
</evidence>
<feature type="compositionally biased region" description="Basic and acidic residues" evidence="4">
    <location>
        <begin position="232"/>
        <end position="249"/>
    </location>
</feature>
<dbReference type="EMBL" id="KV454013">
    <property type="protein sequence ID" value="ODV95746.1"/>
    <property type="molecule type" value="Genomic_DNA"/>
</dbReference>
<evidence type="ECO:0000313" key="7">
    <source>
        <dbReference type="Proteomes" id="UP000094236"/>
    </source>
</evidence>
<evidence type="ECO:0000256" key="2">
    <source>
        <dbReference type="ARBA" id="ARBA00017767"/>
    </source>
</evidence>
<dbReference type="AlphaFoldDB" id="A0A1E4TVI5"/>
<name>A0A1E4TVI5_PACTA</name>
<sequence>MTVAYQIFGKTVQPHVLAIATLATVIGGITVPKFIPSSAPTSAPAETKAPQAAANEEIDVEKAIKLKVYKIFVIAIGDLHIPERAIDLPHKFKKLLTGSSATNKIQQVLCTGNVTTSQSSLDFLKSISSDFHLVKGECDQDTNLPLSLILKSGDLKIGILNGFNVLPQNDPISLLSQARLMDIDILIWGGTSKVEAYTLDGKFFINPGSATGAFSTNLPDKEDLEIIDSILKEKINNDNPEDDTKKTNSEEEEQQQQQQPKDEDKEKNTEETDGIKESNANDQEDESQINEEPKLDNEKNGEQLQEEKSVEDGEVQNEINCSNIEPYVDPVPSFCLLDVQGYICTLYIYTHIEGEVKVDKVTYTKSEDS</sequence>
<accession>A0A1E4TVI5</accession>
<dbReference type="GO" id="GO:0042147">
    <property type="term" value="P:retrograde transport, endosome to Golgi"/>
    <property type="evidence" value="ECO:0007669"/>
    <property type="project" value="EnsemblFungi"/>
</dbReference>
<dbReference type="SUPFAM" id="SSF56300">
    <property type="entry name" value="Metallo-dependent phosphatases"/>
    <property type="match status" value="1"/>
</dbReference>
<dbReference type="OrthoDB" id="10258130at2759"/>
<dbReference type="Gene3D" id="3.60.21.10">
    <property type="match status" value="2"/>
</dbReference>
<dbReference type="GO" id="GO:0030906">
    <property type="term" value="C:retromer, cargo-selective complex"/>
    <property type="evidence" value="ECO:0007669"/>
    <property type="project" value="EnsemblFungi"/>
</dbReference>
<dbReference type="GO" id="GO:0005829">
    <property type="term" value="C:cytosol"/>
    <property type="evidence" value="ECO:0007669"/>
    <property type="project" value="GOC"/>
</dbReference>
<feature type="compositionally biased region" description="Basic and acidic residues" evidence="4">
    <location>
        <begin position="291"/>
        <end position="311"/>
    </location>
</feature>
<dbReference type="Pfam" id="PF12850">
    <property type="entry name" value="Metallophos_2"/>
    <property type="match status" value="1"/>
</dbReference>
<dbReference type="GO" id="GO:0170071">
    <property type="term" value="C:CROP complex"/>
    <property type="evidence" value="ECO:0007669"/>
    <property type="project" value="EnsemblFungi"/>
</dbReference>
<protein>
    <recommendedName>
        <fullName evidence="2 3">Vacuolar protein sorting-associated protein 29</fullName>
    </recommendedName>
</protein>
<gene>
    <name evidence="6" type="ORF">PACTADRAFT_15947</name>
</gene>
<dbReference type="InterPro" id="IPR021278">
    <property type="entry name" value="ATP19"/>
</dbReference>
<dbReference type="Proteomes" id="UP000094236">
    <property type="component" value="Unassembled WGS sequence"/>
</dbReference>
<feature type="region of interest" description="Disordered" evidence="4">
    <location>
        <begin position="232"/>
        <end position="314"/>
    </location>
</feature>